<dbReference type="SMART" id="SM00445">
    <property type="entry name" value="LINK"/>
    <property type="match status" value="1"/>
</dbReference>
<feature type="compositionally biased region" description="Low complexity" evidence="10">
    <location>
        <begin position="162"/>
        <end position="181"/>
    </location>
</feature>
<keyword evidence="3" id="KW-0732">Signal</keyword>
<protein>
    <recommendedName>
        <fullName evidence="12">Link domain-containing protein</fullName>
    </recommendedName>
</protein>
<dbReference type="InterPro" id="IPR000538">
    <property type="entry name" value="Link_dom"/>
</dbReference>
<keyword evidence="8" id="KW-0325">Glycoprotein</keyword>
<dbReference type="InterPro" id="IPR016187">
    <property type="entry name" value="CTDL_fold"/>
</dbReference>
<dbReference type="Pfam" id="PF00193">
    <property type="entry name" value="Xlink"/>
    <property type="match status" value="1"/>
</dbReference>
<keyword evidence="4 11" id="KW-1133">Transmembrane helix</keyword>
<dbReference type="Gene3D" id="3.10.100.10">
    <property type="entry name" value="Mannose-Binding Protein A, subunit A"/>
    <property type="match status" value="1"/>
</dbReference>
<evidence type="ECO:0000313" key="14">
    <source>
        <dbReference type="Proteomes" id="UP000694565"/>
    </source>
</evidence>
<dbReference type="GO" id="GO:0005540">
    <property type="term" value="F:hyaluronic acid binding"/>
    <property type="evidence" value="ECO:0007669"/>
    <property type="project" value="InterPro"/>
</dbReference>
<evidence type="ECO:0000256" key="4">
    <source>
        <dbReference type="ARBA" id="ARBA00022989"/>
    </source>
</evidence>
<evidence type="ECO:0000256" key="11">
    <source>
        <dbReference type="SAM" id="Phobius"/>
    </source>
</evidence>
<evidence type="ECO:0000256" key="3">
    <source>
        <dbReference type="ARBA" id="ARBA00022729"/>
    </source>
</evidence>
<comment type="caution">
    <text evidence="9">Lacks conserved residue(s) required for the propagation of feature annotation.</text>
</comment>
<dbReference type="SUPFAM" id="SSF56436">
    <property type="entry name" value="C-type lectin-like"/>
    <property type="match status" value="1"/>
</dbReference>
<comment type="subcellular location">
    <subcellularLocation>
        <location evidence="1">Membrane</location>
        <topology evidence="1">Single-pass membrane protein</topology>
    </subcellularLocation>
</comment>
<feature type="domain" description="Link" evidence="12">
    <location>
        <begin position="54"/>
        <end position="144"/>
    </location>
</feature>
<dbReference type="GeneTree" id="ENSGT00530000063822"/>
<dbReference type="PROSITE" id="PS50963">
    <property type="entry name" value="LINK_2"/>
    <property type="match status" value="1"/>
</dbReference>
<dbReference type="GO" id="GO:0007155">
    <property type="term" value="P:cell adhesion"/>
    <property type="evidence" value="ECO:0007669"/>
    <property type="project" value="InterPro"/>
</dbReference>
<organism evidence="13 14">
    <name type="scientific">Cyclopterus lumpus</name>
    <name type="common">Lumpsucker</name>
    <dbReference type="NCBI Taxonomy" id="8103"/>
    <lineage>
        <taxon>Eukaryota</taxon>
        <taxon>Metazoa</taxon>
        <taxon>Chordata</taxon>
        <taxon>Craniata</taxon>
        <taxon>Vertebrata</taxon>
        <taxon>Euteleostomi</taxon>
        <taxon>Actinopterygii</taxon>
        <taxon>Neopterygii</taxon>
        <taxon>Teleostei</taxon>
        <taxon>Neoteleostei</taxon>
        <taxon>Acanthomorphata</taxon>
        <taxon>Eupercaria</taxon>
        <taxon>Perciformes</taxon>
        <taxon>Cottioidei</taxon>
        <taxon>Cottales</taxon>
        <taxon>Cyclopteridae</taxon>
        <taxon>Cyclopterus</taxon>
    </lineage>
</organism>
<evidence type="ECO:0000313" key="13">
    <source>
        <dbReference type="Ensembl" id="ENSCLMP00005022615.1"/>
    </source>
</evidence>
<proteinExistence type="predicted"/>
<keyword evidence="14" id="KW-1185">Reference proteome</keyword>
<sequence>SSRFDPPALFLFPHLVSCHAAFIIFCVFCCCILLKIFFFLISVFCCNNKQGAGGVFMLIEGGRYTFNATAAAAACRSLNVTMATRAQMERALQRGLETCKFGWIAETIAVVPRRTADDKCGKGKTGVVTWFARADQKFGVFCFNASDLEGTPNGSTSGPHGSTQPSTPTAPTQTSRPATTPLRPASGSPPSMKPVTTRAPEETSFTSALLIQTSHSTSVSSSSSSPTLKPFSTHILTSLSPLITSKPTVVSLVFSTSASTFSLSSESGTTGATKPPLGSTSSALRFSCLCSKKRQNYLILISYFNAFMLLKKI</sequence>
<dbReference type="InterPro" id="IPR016186">
    <property type="entry name" value="C-type_lectin-like/link_sf"/>
</dbReference>
<name>A0A8C2Z669_CYCLU</name>
<evidence type="ECO:0000256" key="8">
    <source>
        <dbReference type="ARBA" id="ARBA00023180"/>
    </source>
</evidence>
<feature type="compositionally biased region" description="Polar residues" evidence="10">
    <location>
        <begin position="152"/>
        <end position="161"/>
    </location>
</feature>
<feature type="transmembrane region" description="Helical" evidence="11">
    <location>
        <begin position="20"/>
        <end position="41"/>
    </location>
</feature>
<evidence type="ECO:0000256" key="9">
    <source>
        <dbReference type="PROSITE-ProRule" id="PRU00323"/>
    </source>
</evidence>
<reference evidence="13" key="1">
    <citation type="submission" date="2025-08" db="UniProtKB">
        <authorList>
            <consortium name="Ensembl"/>
        </authorList>
    </citation>
    <scope>IDENTIFICATION</scope>
</reference>
<keyword evidence="5 11" id="KW-0472">Membrane</keyword>
<dbReference type="InterPro" id="IPR043210">
    <property type="entry name" value="CD44_antigen-like"/>
</dbReference>
<feature type="disulfide bond" evidence="9">
    <location>
        <begin position="99"/>
        <end position="120"/>
    </location>
</feature>
<accession>A0A8C2Z669</accession>
<keyword evidence="6 9" id="KW-1015">Disulfide bond</keyword>
<evidence type="ECO:0000256" key="1">
    <source>
        <dbReference type="ARBA" id="ARBA00004167"/>
    </source>
</evidence>
<keyword evidence="2 11" id="KW-0812">Transmembrane</keyword>
<dbReference type="GO" id="GO:0005886">
    <property type="term" value="C:plasma membrane"/>
    <property type="evidence" value="ECO:0007669"/>
    <property type="project" value="TreeGrafter"/>
</dbReference>
<feature type="region of interest" description="Disordered" evidence="10">
    <location>
        <begin position="151"/>
        <end position="203"/>
    </location>
</feature>
<evidence type="ECO:0000256" key="5">
    <source>
        <dbReference type="ARBA" id="ARBA00023136"/>
    </source>
</evidence>
<dbReference type="GO" id="GO:0004888">
    <property type="term" value="F:transmembrane signaling receptor activity"/>
    <property type="evidence" value="ECO:0007669"/>
    <property type="project" value="TreeGrafter"/>
</dbReference>
<keyword evidence="7" id="KW-0675">Receptor</keyword>
<evidence type="ECO:0000256" key="2">
    <source>
        <dbReference type="ARBA" id="ARBA00022692"/>
    </source>
</evidence>
<evidence type="ECO:0000256" key="10">
    <source>
        <dbReference type="SAM" id="MobiDB-lite"/>
    </source>
</evidence>
<evidence type="ECO:0000256" key="7">
    <source>
        <dbReference type="ARBA" id="ARBA00023170"/>
    </source>
</evidence>
<dbReference type="AlphaFoldDB" id="A0A8C2Z669"/>
<dbReference type="PANTHER" id="PTHR10225:SF2">
    <property type="entry name" value="LYMPHATIC VESSEL ENDOTHELIAL HYALURONIC ACID RECEPTOR 1"/>
    <property type="match status" value="1"/>
</dbReference>
<reference evidence="13" key="2">
    <citation type="submission" date="2025-09" db="UniProtKB">
        <authorList>
            <consortium name="Ensembl"/>
        </authorList>
    </citation>
    <scope>IDENTIFICATION</scope>
</reference>
<dbReference type="PANTHER" id="PTHR10225">
    <property type="entry name" value="HYALURONAN RECEPTOR"/>
    <property type="match status" value="1"/>
</dbReference>
<dbReference type="Proteomes" id="UP000694565">
    <property type="component" value="Unplaced"/>
</dbReference>
<dbReference type="PROSITE" id="PS01241">
    <property type="entry name" value="LINK_1"/>
    <property type="match status" value="1"/>
</dbReference>
<evidence type="ECO:0000259" key="12">
    <source>
        <dbReference type="PROSITE" id="PS50963"/>
    </source>
</evidence>
<evidence type="ECO:0000256" key="6">
    <source>
        <dbReference type="ARBA" id="ARBA00023157"/>
    </source>
</evidence>
<dbReference type="Ensembl" id="ENSCLMT00005023699.1">
    <property type="protein sequence ID" value="ENSCLMP00005022615.1"/>
    <property type="gene ID" value="ENSCLMG00005011240.1"/>
</dbReference>